<proteinExistence type="predicted"/>
<keyword evidence="2" id="KW-1185">Reference proteome</keyword>
<reference evidence="1" key="1">
    <citation type="submission" date="2020-07" db="EMBL/GenBank/DDBJ databases">
        <title>Multicomponent nature underlies the extraordinary mechanical properties of spider dragline silk.</title>
        <authorList>
            <person name="Kono N."/>
            <person name="Nakamura H."/>
            <person name="Mori M."/>
            <person name="Yoshida Y."/>
            <person name="Ohtoshi R."/>
            <person name="Malay A.D."/>
            <person name="Moran D.A.P."/>
            <person name="Tomita M."/>
            <person name="Numata K."/>
            <person name="Arakawa K."/>
        </authorList>
    </citation>
    <scope>NUCLEOTIDE SEQUENCE</scope>
</reference>
<protein>
    <submittedName>
        <fullName evidence="1">Uncharacterized protein</fullName>
    </submittedName>
</protein>
<accession>A0A8X6FFC6</accession>
<dbReference type="Proteomes" id="UP000887116">
    <property type="component" value="Unassembled WGS sequence"/>
</dbReference>
<dbReference type="EMBL" id="BMAO01011874">
    <property type="protein sequence ID" value="GFQ77369.1"/>
    <property type="molecule type" value="Genomic_DNA"/>
</dbReference>
<name>A0A8X6FFC6_TRICU</name>
<organism evidence="1 2">
    <name type="scientific">Trichonephila clavata</name>
    <name type="common">Joro spider</name>
    <name type="synonym">Nephila clavata</name>
    <dbReference type="NCBI Taxonomy" id="2740835"/>
    <lineage>
        <taxon>Eukaryota</taxon>
        <taxon>Metazoa</taxon>
        <taxon>Ecdysozoa</taxon>
        <taxon>Arthropoda</taxon>
        <taxon>Chelicerata</taxon>
        <taxon>Arachnida</taxon>
        <taxon>Araneae</taxon>
        <taxon>Araneomorphae</taxon>
        <taxon>Entelegynae</taxon>
        <taxon>Araneoidea</taxon>
        <taxon>Nephilidae</taxon>
        <taxon>Trichonephila</taxon>
    </lineage>
</organism>
<comment type="caution">
    <text evidence="1">The sequence shown here is derived from an EMBL/GenBank/DDBJ whole genome shotgun (WGS) entry which is preliminary data.</text>
</comment>
<dbReference type="AlphaFoldDB" id="A0A8X6FFC6"/>
<gene>
    <name evidence="1" type="ORF">TNCT_244891</name>
</gene>
<sequence length="74" mass="8322">MWWYSVVGLRSSPVLARTQGCSDKRNQLDCCTNQVVTNHPSPKLSIWWKSAVSIHSCRKGGLIFVSVMEQGIWG</sequence>
<evidence type="ECO:0000313" key="2">
    <source>
        <dbReference type="Proteomes" id="UP000887116"/>
    </source>
</evidence>
<evidence type="ECO:0000313" key="1">
    <source>
        <dbReference type="EMBL" id="GFQ77369.1"/>
    </source>
</evidence>